<comment type="subcellular location">
    <subcellularLocation>
        <location evidence="1">Endoplasmic reticulum membrane</location>
        <topology evidence="1">Multi-pass membrane protein</topology>
    </subcellularLocation>
</comment>
<evidence type="ECO:0000256" key="4">
    <source>
        <dbReference type="ARBA" id="ARBA00022989"/>
    </source>
</evidence>
<keyword evidence="2 6" id="KW-0812">Transmembrane</keyword>
<evidence type="ECO:0000313" key="7">
    <source>
        <dbReference type="EMBL" id="ODQ59423.1"/>
    </source>
</evidence>
<proteinExistence type="predicted"/>
<keyword evidence="8" id="KW-1185">Reference proteome</keyword>
<dbReference type="PANTHER" id="PTHR31394">
    <property type="entry name" value="TRANSMEMBRANE PROTEIN 199"/>
    <property type="match status" value="1"/>
</dbReference>
<keyword evidence="3" id="KW-0256">Endoplasmic reticulum</keyword>
<dbReference type="RefSeq" id="XP_019038630.1">
    <property type="nucleotide sequence ID" value="XM_019183638.1"/>
</dbReference>
<gene>
    <name evidence="7" type="ORF">WICANDRAFT_63917</name>
</gene>
<sequence length="146" mass="17155">MTKFIIPNELIPRLDTIQHGSTIRQRGWITTNDLIYISQVYKIELSQLTKNLQIYISPPPKSSYTPEFAAQLAKLKIIQQEQEYQELINRGNYKFDKDYISPSEFAKEVKNQITTIVNILVSVLSVVYAIWYWTDNYQFNQGTRKD</sequence>
<dbReference type="STRING" id="683960.A0A1E3P248"/>
<dbReference type="PANTHER" id="PTHR31394:SF1">
    <property type="entry name" value="TRANSMEMBRANE PROTEIN 199"/>
    <property type="match status" value="1"/>
</dbReference>
<evidence type="ECO:0000256" key="1">
    <source>
        <dbReference type="ARBA" id="ARBA00004477"/>
    </source>
</evidence>
<dbReference type="EMBL" id="KV454211">
    <property type="protein sequence ID" value="ODQ59423.1"/>
    <property type="molecule type" value="Genomic_DNA"/>
</dbReference>
<feature type="transmembrane region" description="Helical" evidence="6">
    <location>
        <begin position="113"/>
        <end position="133"/>
    </location>
</feature>
<evidence type="ECO:0000256" key="2">
    <source>
        <dbReference type="ARBA" id="ARBA00022692"/>
    </source>
</evidence>
<dbReference type="AlphaFoldDB" id="A0A1E3P248"/>
<evidence type="ECO:0000256" key="6">
    <source>
        <dbReference type="SAM" id="Phobius"/>
    </source>
</evidence>
<dbReference type="Pfam" id="PF11712">
    <property type="entry name" value="Vma12"/>
    <property type="match status" value="1"/>
</dbReference>
<evidence type="ECO:0000256" key="3">
    <source>
        <dbReference type="ARBA" id="ARBA00022824"/>
    </source>
</evidence>
<protein>
    <submittedName>
        <fullName evidence="7">Uncharacterized protein</fullName>
    </submittedName>
</protein>
<name>A0A1E3P248_WICAA</name>
<dbReference type="InterPro" id="IPR021013">
    <property type="entry name" value="ATPase_Vma12"/>
</dbReference>
<reference evidence="7 8" key="1">
    <citation type="journal article" date="2016" name="Proc. Natl. Acad. Sci. U.S.A.">
        <title>Comparative genomics of biotechnologically important yeasts.</title>
        <authorList>
            <person name="Riley R."/>
            <person name="Haridas S."/>
            <person name="Wolfe K.H."/>
            <person name="Lopes M.R."/>
            <person name="Hittinger C.T."/>
            <person name="Goeker M."/>
            <person name="Salamov A.A."/>
            <person name="Wisecaver J.H."/>
            <person name="Long T.M."/>
            <person name="Calvey C.H."/>
            <person name="Aerts A.L."/>
            <person name="Barry K.W."/>
            <person name="Choi C."/>
            <person name="Clum A."/>
            <person name="Coughlan A.Y."/>
            <person name="Deshpande S."/>
            <person name="Douglass A.P."/>
            <person name="Hanson S.J."/>
            <person name="Klenk H.-P."/>
            <person name="LaButti K.M."/>
            <person name="Lapidus A."/>
            <person name="Lindquist E.A."/>
            <person name="Lipzen A.M."/>
            <person name="Meier-Kolthoff J.P."/>
            <person name="Ohm R.A."/>
            <person name="Otillar R.P."/>
            <person name="Pangilinan J.L."/>
            <person name="Peng Y."/>
            <person name="Rokas A."/>
            <person name="Rosa C.A."/>
            <person name="Scheuner C."/>
            <person name="Sibirny A.A."/>
            <person name="Slot J.C."/>
            <person name="Stielow J.B."/>
            <person name="Sun H."/>
            <person name="Kurtzman C.P."/>
            <person name="Blackwell M."/>
            <person name="Grigoriev I.V."/>
            <person name="Jeffries T.W."/>
        </authorList>
    </citation>
    <scope>NUCLEOTIDE SEQUENCE [LARGE SCALE GENOMIC DNA]</scope>
    <source>
        <strain evidence="8">ATCC 58044 / CBS 1984 / NCYC 433 / NRRL Y-366-8</strain>
    </source>
</reference>
<evidence type="ECO:0000256" key="5">
    <source>
        <dbReference type="ARBA" id="ARBA00023136"/>
    </source>
</evidence>
<keyword evidence="4 6" id="KW-1133">Transmembrane helix</keyword>
<dbReference type="OrthoDB" id="3979937at2759"/>
<dbReference type="GeneID" id="30200884"/>
<organism evidence="7 8">
    <name type="scientific">Wickerhamomyces anomalus (strain ATCC 58044 / CBS 1984 / NCYC 433 / NRRL Y-366-8)</name>
    <name type="common">Yeast</name>
    <name type="synonym">Hansenula anomala</name>
    <dbReference type="NCBI Taxonomy" id="683960"/>
    <lineage>
        <taxon>Eukaryota</taxon>
        <taxon>Fungi</taxon>
        <taxon>Dikarya</taxon>
        <taxon>Ascomycota</taxon>
        <taxon>Saccharomycotina</taxon>
        <taxon>Saccharomycetes</taxon>
        <taxon>Phaffomycetales</taxon>
        <taxon>Wickerhamomycetaceae</taxon>
        <taxon>Wickerhamomyces</taxon>
    </lineage>
</organism>
<dbReference type="Proteomes" id="UP000094112">
    <property type="component" value="Unassembled WGS sequence"/>
</dbReference>
<evidence type="ECO:0000313" key="8">
    <source>
        <dbReference type="Proteomes" id="UP000094112"/>
    </source>
</evidence>
<keyword evidence="5 6" id="KW-0472">Membrane</keyword>
<accession>A0A1E3P248</accession>
<dbReference type="GO" id="GO:0070072">
    <property type="term" value="P:vacuolar proton-transporting V-type ATPase complex assembly"/>
    <property type="evidence" value="ECO:0007669"/>
    <property type="project" value="InterPro"/>
</dbReference>
<dbReference type="GO" id="GO:0005789">
    <property type="term" value="C:endoplasmic reticulum membrane"/>
    <property type="evidence" value="ECO:0007669"/>
    <property type="project" value="UniProtKB-SubCell"/>
</dbReference>